<evidence type="ECO:0000313" key="1">
    <source>
        <dbReference type="EMBL" id="CAB4138144.1"/>
    </source>
</evidence>
<gene>
    <name evidence="1" type="ORF">UFOVP328_337</name>
</gene>
<accession>A0A6J5LU74</accession>
<name>A0A6J5LU74_9CAUD</name>
<organism evidence="1">
    <name type="scientific">uncultured Caudovirales phage</name>
    <dbReference type="NCBI Taxonomy" id="2100421"/>
    <lineage>
        <taxon>Viruses</taxon>
        <taxon>Duplodnaviria</taxon>
        <taxon>Heunggongvirae</taxon>
        <taxon>Uroviricota</taxon>
        <taxon>Caudoviricetes</taxon>
        <taxon>Peduoviridae</taxon>
        <taxon>Maltschvirus</taxon>
        <taxon>Maltschvirus maltsch</taxon>
    </lineage>
</organism>
<protein>
    <submittedName>
        <fullName evidence="1">Uncharacterized protein</fullName>
    </submittedName>
</protein>
<dbReference type="EMBL" id="LR796341">
    <property type="protein sequence ID" value="CAB4138144.1"/>
    <property type="molecule type" value="Genomic_DNA"/>
</dbReference>
<sequence>MRLREFAEPESQKLLALTTWLADRAQDENAQGQISQNAFIDAAKSLGVNVTKENLGDLIDRDPLKNVLEPLDPNSGVVRFKGDLDTTAGMTVDQARATVDSNAKAALKRRMK</sequence>
<reference evidence="1" key="1">
    <citation type="submission" date="2020-04" db="EMBL/GenBank/DDBJ databases">
        <authorList>
            <person name="Chiriac C."/>
            <person name="Salcher M."/>
            <person name="Ghai R."/>
            <person name="Kavagutti S V."/>
        </authorList>
    </citation>
    <scope>NUCLEOTIDE SEQUENCE</scope>
</reference>
<proteinExistence type="predicted"/>